<keyword evidence="4" id="KW-0547">Nucleotide-binding</keyword>
<feature type="domain" description="Histidine kinase/HSP90-like ATPase" evidence="3">
    <location>
        <begin position="67"/>
        <end position="181"/>
    </location>
</feature>
<evidence type="ECO:0000313" key="5">
    <source>
        <dbReference type="Proteomes" id="UP000677875"/>
    </source>
</evidence>
<dbReference type="GO" id="GO:0005524">
    <property type="term" value="F:ATP binding"/>
    <property type="evidence" value="ECO:0007669"/>
    <property type="project" value="UniProtKB-KW"/>
</dbReference>
<evidence type="ECO:0000256" key="1">
    <source>
        <dbReference type="ARBA" id="ARBA00022527"/>
    </source>
</evidence>
<dbReference type="GO" id="GO:0004674">
    <property type="term" value="F:protein serine/threonine kinase activity"/>
    <property type="evidence" value="ECO:0007669"/>
    <property type="project" value="UniProtKB-KW"/>
</dbReference>
<comment type="caution">
    <text evidence="4">The sequence shown here is derived from an EMBL/GenBank/DDBJ whole genome shotgun (WGS) entry which is preliminary data.</text>
</comment>
<gene>
    <name evidence="4" type="ORF">J5Y05_07340</name>
</gene>
<dbReference type="EMBL" id="JAGPNL010000001">
    <property type="protein sequence ID" value="MBQ0826318.1"/>
    <property type="molecule type" value="Genomic_DNA"/>
</dbReference>
<dbReference type="AlphaFoldDB" id="A0A941B6F5"/>
<dbReference type="InterPro" id="IPR050267">
    <property type="entry name" value="Anti-sigma-factor_SerPK"/>
</dbReference>
<reference evidence="4" key="1">
    <citation type="submission" date="2021-04" db="EMBL/GenBank/DDBJ databases">
        <title>Genome seq and assembly of Streptomyces sp. RG38.</title>
        <authorList>
            <person name="Chhetri G."/>
        </authorList>
    </citation>
    <scope>NUCLEOTIDE SEQUENCE</scope>
    <source>
        <strain evidence="4">RG38</strain>
    </source>
</reference>
<dbReference type="PANTHER" id="PTHR35526:SF3">
    <property type="entry name" value="ANTI-SIGMA-F FACTOR RSBW"/>
    <property type="match status" value="1"/>
</dbReference>
<accession>A0A941B6F5</accession>
<dbReference type="InterPro" id="IPR036890">
    <property type="entry name" value="HATPase_C_sf"/>
</dbReference>
<protein>
    <submittedName>
        <fullName evidence="4">ATP-binding protein</fullName>
    </submittedName>
</protein>
<dbReference type="Pfam" id="PF13581">
    <property type="entry name" value="HATPase_c_2"/>
    <property type="match status" value="1"/>
</dbReference>
<dbReference type="Gene3D" id="3.30.565.10">
    <property type="entry name" value="Histidine kinase-like ATPase, C-terminal domain"/>
    <property type="match status" value="1"/>
</dbReference>
<keyword evidence="4" id="KW-0067">ATP-binding</keyword>
<keyword evidence="5" id="KW-1185">Reference proteome</keyword>
<dbReference type="CDD" id="cd16936">
    <property type="entry name" value="HATPase_RsbW-like"/>
    <property type="match status" value="1"/>
</dbReference>
<dbReference type="Proteomes" id="UP000677875">
    <property type="component" value="Unassembled WGS sequence"/>
</dbReference>
<sequence length="189" mass="19902">MSSSAHRTLRSPGDPASGTGVASRFGGPPHAVRPGAWPSPDHRAKHHPPAARPTSAALRITCTREGFARARAFTRDTLRAWSLEHRGDDAVLVLTELATNAVAHAVPPAGASGSPEVRLGLVLDPGYLTLTVSDPGEDAPVFLPSDESALREHGRGLGIVDALSEVWGWTPRSPAGKTVWAKLPTRPLT</sequence>
<dbReference type="InterPro" id="IPR003594">
    <property type="entry name" value="HATPase_dom"/>
</dbReference>
<keyword evidence="1" id="KW-0808">Transferase</keyword>
<feature type="region of interest" description="Disordered" evidence="2">
    <location>
        <begin position="1"/>
        <end position="55"/>
    </location>
</feature>
<keyword evidence="1" id="KW-0418">Kinase</keyword>
<evidence type="ECO:0000313" key="4">
    <source>
        <dbReference type="EMBL" id="MBQ0826318.1"/>
    </source>
</evidence>
<organism evidence="4 5">
    <name type="scientific">Streptomyces tagetis</name>
    <dbReference type="NCBI Taxonomy" id="2820809"/>
    <lineage>
        <taxon>Bacteria</taxon>
        <taxon>Bacillati</taxon>
        <taxon>Actinomycetota</taxon>
        <taxon>Actinomycetes</taxon>
        <taxon>Kitasatosporales</taxon>
        <taxon>Streptomycetaceae</taxon>
        <taxon>Streptomyces</taxon>
    </lineage>
</organism>
<dbReference type="SUPFAM" id="SSF55874">
    <property type="entry name" value="ATPase domain of HSP90 chaperone/DNA topoisomerase II/histidine kinase"/>
    <property type="match status" value="1"/>
</dbReference>
<dbReference type="PANTHER" id="PTHR35526">
    <property type="entry name" value="ANTI-SIGMA-F FACTOR RSBW-RELATED"/>
    <property type="match status" value="1"/>
</dbReference>
<name>A0A941B6F5_9ACTN</name>
<proteinExistence type="predicted"/>
<evidence type="ECO:0000259" key="3">
    <source>
        <dbReference type="Pfam" id="PF13581"/>
    </source>
</evidence>
<evidence type="ECO:0000256" key="2">
    <source>
        <dbReference type="SAM" id="MobiDB-lite"/>
    </source>
</evidence>
<keyword evidence="1" id="KW-0723">Serine/threonine-protein kinase</keyword>